<dbReference type="AlphaFoldDB" id="A0A9W9AD97"/>
<protein>
    <submittedName>
        <fullName evidence="2">Uncharacterized protein</fullName>
    </submittedName>
</protein>
<accession>A0A9W9AD97</accession>
<dbReference type="EMBL" id="JAOTPV010000009">
    <property type="protein sequence ID" value="KAJ4478278.1"/>
    <property type="molecule type" value="Genomic_DNA"/>
</dbReference>
<evidence type="ECO:0000256" key="1">
    <source>
        <dbReference type="SAM" id="MobiDB-lite"/>
    </source>
</evidence>
<comment type="caution">
    <text evidence="2">The sequence shown here is derived from an EMBL/GenBank/DDBJ whole genome shotgun (WGS) entry which is preliminary data.</text>
</comment>
<reference evidence="2" key="1">
    <citation type="submission" date="2022-08" db="EMBL/GenBank/DDBJ databases">
        <title>A Global Phylogenomic Analysis of the Shiitake Genus Lentinula.</title>
        <authorList>
            <consortium name="DOE Joint Genome Institute"/>
            <person name="Sierra-Patev S."/>
            <person name="Min B."/>
            <person name="Naranjo-Ortiz M."/>
            <person name="Looney B."/>
            <person name="Konkel Z."/>
            <person name="Slot J.C."/>
            <person name="Sakamoto Y."/>
            <person name="Steenwyk J.L."/>
            <person name="Rokas A."/>
            <person name="Carro J."/>
            <person name="Camarero S."/>
            <person name="Ferreira P."/>
            <person name="Molpeceres G."/>
            <person name="Ruiz-Duenas F.J."/>
            <person name="Serrano A."/>
            <person name="Henrissat B."/>
            <person name="Drula E."/>
            <person name="Hughes K.W."/>
            <person name="Mata J.L."/>
            <person name="Ishikawa N.K."/>
            <person name="Vargas-Isla R."/>
            <person name="Ushijima S."/>
            <person name="Smith C.A."/>
            <person name="Ahrendt S."/>
            <person name="Andreopoulos W."/>
            <person name="He G."/>
            <person name="Labutti K."/>
            <person name="Lipzen A."/>
            <person name="Ng V."/>
            <person name="Riley R."/>
            <person name="Sandor L."/>
            <person name="Barry K."/>
            <person name="Martinez A.T."/>
            <person name="Xiao Y."/>
            <person name="Gibbons J.G."/>
            <person name="Terashima K."/>
            <person name="Grigoriev I.V."/>
            <person name="Hibbett D.S."/>
        </authorList>
    </citation>
    <scope>NUCLEOTIDE SEQUENCE</scope>
    <source>
        <strain evidence="2">JLM2183</strain>
    </source>
</reference>
<sequence>MELPPLTANSPPETTGLTRLLLDLGDYDSELDNTLPELRLARYAHTSTRPVKPSKPKIIPSHTTRAMSTSVGASRSTPAKKAVEQNIVQRLSDEFPTISCLLICVSCDTTWTTRKSVPQKLTHIKSCAKKHGIKDDTLVELVRKGIENALAMQPKGKHIATDEPARKTFFDEVVHDAAPRKRNRRQEVTSTIKDIGETRNTIMRKARMIVSKGNSNVRAFRERGIGDLDSDGDLYTDFLPSSTPRFGKSSLARRTGLQARSLFHDDGEDPESLLSFFNAPLLPYIPSIREPPSMPSIPSSSGLGNEVPQVLMDIDVHNLETPPKNKTAVCPFICFA</sequence>
<keyword evidence="3" id="KW-1185">Reference proteome</keyword>
<dbReference type="Proteomes" id="UP001150266">
    <property type="component" value="Unassembled WGS sequence"/>
</dbReference>
<organism evidence="2 3">
    <name type="scientific">Lentinula aciculospora</name>
    <dbReference type="NCBI Taxonomy" id="153920"/>
    <lineage>
        <taxon>Eukaryota</taxon>
        <taxon>Fungi</taxon>
        <taxon>Dikarya</taxon>
        <taxon>Basidiomycota</taxon>
        <taxon>Agaricomycotina</taxon>
        <taxon>Agaricomycetes</taxon>
        <taxon>Agaricomycetidae</taxon>
        <taxon>Agaricales</taxon>
        <taxon>Marasmiineae</taxon>
        <taxon>Omphalotaceae</taxon>
        <taxon>Lentinula</taxon>
    </lineage>
</organism>
<evidence type="ECO:0000313" key="2">
    <source>
        <dbReference type="EMBL" id="KAJ4478278.1"/>
    </source>
</evidence>
<feature type="region of interest" description="Disordered" evidence="1">
    <location>
        <begin position="46"/>
        <end position="77"/>
    </location>
</feature>
<gene>
    <name evidence="2" type="ORF">J3R30DRAFT_2883168</name>
</gene>
<dbReference type="OrthoDB" id="5576441at2759"/>
<evidence type="ECO:0000313" key="3">
    <source>
        <dbReference type="Proteomes" id="UP001150266"/>
    </source>
</evidence>
<proteinExistence type="predicted"/>
<name>A0A9W9AD97_9AGAR</name>
<feature type="compositionally biased region" description="Polar residues" evidence="1">
    <location>
        <begin position="62"/>
        <end position="77"/>
    </location>
</feature>